<keyword evidence="2" id="KW-0812">Transmembrane</keyword>
<proteinExistence type="predicted"/>
<dbReference type="AlphaFoldDB" id="A0A0E0QZT4"/>
<keyword evidence="2" id="KW-0472">Membrane</keyword>
<feature type="region of interest" description="Disordered" evidence="1">
    <location>
        <begin position="1"/>
        <end position="85"/>
    </location>
</feature>
<reference evidence="3" key="2">
    <citation type="submission" date="2015-06" db="UniProtKB">
        <authorList>
            <consortium name="EnsemblPlants"/>
        </authorList>
    </citation>
    <scope>IDENTIFICATION</scope>
</reference>
<evidence type="ECO:0000256" key="2">
    <source>
        <dbReference type="SAM" id="Phobius"/>
    </source>
</evidence>
<accession>A0A0E0QZT4</accession>
<sequence>MGEALVHRATRQRRQRRGSRRASASPHAAATIAAANGVGAKSMAMDRRPPVPHGLPRPRALPRRQWRGGGGGARRKQTWSSTATTRKHRAVAEAGQLCALLATIAMLLTMAIIAFFTDLNILSNLPRRPLATPISSPAAAAAAAAQLLSRQLLPAPCSAPAICAPHLLRWPSAPPNCSPTARACCTVPSYSPSPSPMERG</sequence>
<feature type="compositionally biased region" description="Low complexity" evidence="1">
    <location>
        <begin position="21"/>
        <end position="35"/>
    </location>
</feature>
<evidence type="ECO:0000313" key="4">
    <source>
        <dbReference type="Proteomes" id="UP000008022"/>
    </source>
</evidence>
<evidence type="ECO:0000256" key="1">
    <source>
        <dbReference type="SAM" id="MobiDB-lite"/>
    </source>
</evidence>
<feature type="transmembrane region" description="Helical" evidence="2">
    <location>
        <begin position="97"/>
        <end position="117"/>
    </location>
</feature>
<keyword evidence="4" id="KW-1185">Reference proteome</keyword>
<name>A0A0E0QZT4_ORYRU</name>
<protein>
    <submittedName>
        <fullName evidence="3">Uncharacterized protein</fullName>
    </submittedName>
</protein>
<dbReference type="Gramene" id="ORUFI10G12330.1">
    <property type="protein sequence ID" value="ORUFI10G12330.1"/>
    <property type="gene ID" value="ORUFI10G12330"/>
</dbReference>
<keyword evidence="2" id="KW-1133">Transmembrane helix</keyword>
<evidence type="ECO:0000313" key="3">
    <source>
        <dbReference type="EnsemblPlants" id="ORUFI10G12330.1"/>
    </source>
</evidence>
<organism evidence="3 4">
    <name type="scientific">Oryza rufipogon</name>
    <name type="common">Brownbeard rice</name>
    <name type="synonym">Asian wild rice</name>
    <dbReference type="NCBI Taxonomy" id="4529"/>
    <lineage>
        <taxon>Eukaryota</taxon>
        <taxon>Viridiplantae</taxon>
        <taxon>Streptophyta</taxon>
        <taxon>Embryophyta</taxon>
        <taxon>Tracheophyta</taxon>
        <taxon>Spermatophyta</taxon>
        <taxon>Magnoliopsida</taxon>
        <taxon>Liliopsida</taxon>
        <taxon>Poales</taxon>
        <taxon>Poaceae</taxon>
        <taxon>BOP clade</taxon>
        <taxon>Oryzoideae</taxon>
        <taxon>Oryzeae</taxon>
        <taxon>Oryzinae</taxon>
        <taxon>Oryza</taxon>
    </lineage>
</organism>
<feature type="compositionally biased region" description="Basic residues" evidence="1">
    <location>
        <begin position="8"/>
        <end position="20"/>
    </location>
</feature>
<dbReference type="Proteomes" id="UP000008022">
    <property type="component" value="Unassembled WGS sequence"/>
</dbReference>
<reference evidence="4" key="1">
    <citation type="submission" date="2013-06" db="EMBL/GenBank/DDBJ databases">
        <authorList>
            <person name="Zhao Q."/>
        </authorList>
    </citation>
    <scope>NUCLEOTIDE SEQUENCE</scope>
    <source>
        <strain evidence="4">cv. W1943</strain>
    </source>
</reference>
<dbReference type="EnsemblPlants" id="ORUFI10G12330.1">
    <property type="protein sequence ID" value="ORUFI10G12330.1"/>
    <property type="gene ID" value="ORUFI10G12330"/>
</dbReference>
<dbReference type="HOGENOM" id="CLU_1368155_0_0_1"/>